<keyword evidence="1" id="KW-0378">Hydrolase</keyword>
<dbReference type="AlphaFoldDB" id="A0A7Y9WS81"/>
<feature type="domain" description="Mannosyl-glycoprotein endo-beta-N-acetylglucosamidase-like" evidence="2">
    <location>
        <begin position="30"/>
        <end position="184"/>
    </location>
</feature>
<dbReference type="InterPro" id="IPR051056">
    <property type="entry name" value="Glycosyl_Hydrolase_73"/>
</dbReference>
<proteinExistence type="predicted"/>
<dbReference type="Gene3D" id="1.10.530.10">
    <property type="match status" value="1"/>
</dbReference>
<dbReference type="RefSeq" id="WP_179745901.1">
    <property type="nucleotide sequence ID" value="NZ_JACCAS010000002.1"/>
</dbReference>
<keyword evidence="3" id="KW-0282">Flagellum</keyword>
<dbReference type="InterPro" id="IPR002901">
    <property type="entry name" value="MGlyc_endo_b_GlcNAc-like_dom"/>
</dbReference>
<comment type="caution">
    <text evidence="3">The sequence shown here is derived from an EMBL/GenBank/DDBJ whole genome shotgun (WGS) entry which is preliminary data.</text>
</comment>
<accession>A0A7Y9WS81</accession>
<name>A0A7Y9WS81_9BURK</name>
<dbReference type="Pfam" id="PF01832">
    <property type="entry name" value="Glucosaminidase"/>
    <property type="match status" value="1"/>
</dbReference>
<dbReference type="PRINTS" id="PR01002">
    <property type="entry name" value="FLGFLGJ"/>
</dbReference>
<dbReference type="GO" id="GO:0004040">
    <property type="term" value="F:amidase activity"/>
    <property type="evidence" value="ECO:0007669"/>
    <property type="project" value="InterPro"/>
</dbReference>
<keyword evidence="3" id="KW-0969">Cilium</keyword>
<keyword evidence="4" id="KW-1185">Reference proteome</keyword>
<keyword evidence="3" id="KW-0966">Cell projection</keyword>
<evidence type="ECO:0000256" key="1">
    <source>
        <dbReference type="ARBA" id="ARBA00022801"/>
    </source>
</evidence>
<dbReference type="EMBL" id="JACCAS010000002">
    <property type="protein sequence ID" value="NYH26245.1"/>
    <property type="molecule type" value="Genomic_DNA"/>
</dbReference>
<gene>
    <name evidence="3" type="ORF">GGD40_005816</name>
</gene>
<evidence type="ECO:0000259" key="2">
    <source>
        <dbReference type="SMART" id="SM00047"/>
    </source>
</evidence>
<evidence type="ECO:0000313" key="3">
    <source>
        <dbReference type="EMBL" id="NYH26245.1"/>
    </source>
</evidence>
<reference evidence="3 4" key="1">
    <citation type="submission" date="2020-07" db="EMBL/GenBank/DDBJ databases">
        <title>Exploring microbial biodiversity for novel pathways involved in the catabolism of aromatic compounds derived from lignin.</title>
        <authorList>
            <person name="Elkins J."/>
        </authorList>
    </citation>
    <scope>NUCLEOTIDE SEQUENCE [LARGE SCALE GENOMIC DNA]</scope>
    <source>
        <strain evidence="3 4">H2C3C</strain>
    </source>
</reference>
<protein>
    <submittedName>
        <fullName evidence="3">Flagellar protein FlgJ</fullName>
    </submittedName>
</protein>
<organism evidence="3 4">
    <name type="scientific">Paraburkholderia bryophila</name>
    <dbReference type="NCBI Taxonomy" id="420952"/>
    <lineage>
        <taxon>Bacteria</taxon>
        <taxon>Pseudomonadati</taxon>
        <taxon>Pseudomonadota</taxon>
        <taxon>Betaproteobacteria</taxon>
        <taxon>Burkholderiales</taxon>
        <taxon>Burkholderiaceae</taxon>
        <taxon>Paraburkholderia</taxon>
    </lineage>
</organism>
<sequence length="189" mass="20524">MGFNSRECFDTFLVLFVLREIVMPQHHAHKAHAASSSPSYVTTFIADHLAKAQAIQRQYGIPAGIVIAQSALETNWGRRVVANAYFGVKGHAPDGSSATFGTHEIVGGASVAIQGTFRAYSGFDDAAEDYARTVSSDPKYRVCYTQPSASKCAVALQHNGYATDKHYAAKLNVIIRAHKLDQYDAKATQ</sequence>
<dbReference type="Proteomes" id="UP000540929">
    <property type="component" value="Unassembled WGS sequence"/>
</dbReference>
<dbReference type="SMART" id="SM00047">
    <property type="entry name" value="LYZ2"/>
    <property type="match status" value="1"/>
</dbReference>
<dbReference type="PANTHER" id="PTHR33308:SF9">
    <property type="entry name" value="PEPTIDOGLYCAN HYDROLASE FLGJ"/>
    <property type="match status" value="1"/>
</dbReference>
<dbReference type="PANTHER" id="PTHR33308">
    <property type="entry name" value="PEPTIDOGLYCAN HYDROLASE FLGJ"/>
    <property type="match status" value="1"/>
</dbReference>
<evidence type="ECO:0000313" key="4">
    <source>
        <dbReference type="Proteomes" id="UP000540929"/>
    </source>
</evidence>